<dbReference type="GO" id="GO:0006511">
    <property type="term" value="P:ubiquitin-dependent protein catabolic process"/>
    <property type="evidence" value="ECO:0007669"/>
    <property type="project" value="InterPro"/>
</dbReference>
<gene>
    <name evidence="7" type="ORF">EJB05_30471</name>
</gene>
<dbReference type="Proteomes" id="UP000324897">
    <property type="component" value="Unassembled WGS sequence"/>
</dbReference>
<dbReference type="InterPro" id="IPR016159">
    <property type="entry name" value="Cullin_repeat-like_dom_sf"/>
</dbReference>
<evidence type="ECO:0000256" key="1">
    <source>
        <dbReference type="ARBA" id="ARBA00006019"/>
    </source>
</evidence>
<dbReference type="FunFam" id="1.20.1310.10:FF:000020">
    <property type="entry name" value="Cullin-1, putative"/>
    <property type="match status" value="1"/>
</dbReference>
<organism evidence="7 8">
    <name type="scientific">Eragrostis curvula</name>
    <name type="common">weeping love grass</name>
    <dbReference type="NCBI Taxonomy" id="38414"/>
    <lineage>
        <taxon>Eukaryota</taxon>
        <taxon>Viridiplantae</taxon>
        <taxon>Streptophyta</taxon>
        <taxon>Embryophyta</taxon>
        <taxon>Tracheophyta</taxon>
        <taxon>Spermatophyta</taxon>
        <taxon>Magnoliopsida</taxon>
        <taxon>Liliopsida</taxon>
        <taxon>Poales</taxon>
        <taxon>Poaceae</taxon>
        <taxon>PACMAD clade</taxon>
        <taxon>Chloridoideae</taxon>
        <taxon>Eragrostideae</taxon>
        <taxon>Eragrostidinae</taxon>
        <taxon>Eragrostis</taxon>
    </lineage>
</organism>
<evidence type="ECO:0000313" key="8">
    <source>
        <dbReference type="Proteomes" id="UP000324897"/>
    </source>
</evidence>
<proteinExistence type="inferred from homology"/>
<dbReference type="GO" id="GO:0031461">
    <property type="term" value="C:cullin-RING ubiquitin ligase complex"/>
    <property type="evidence" value="ECO:0007669"/>
    <property type="project" value="InterPro"/>
</dbReference>
<dbReference type="InterPro" id="IPR036388">
    <property type="entry name" value="WH-like_DNA-bd_sf"/>
</dbReference>
<dbReference type="Pfam" id="PF10557">
    <property type="entry name" value="Cullin_Nedd8"/>
    <property type="match status" value="1"/>
</dbReference>
<dbReference type="InterPro" id="IPR016157">
    <property type="entry name" value="Cullin_CS"/>
</dbReference>
<dbReference type="FunFam" id="1.10.10.10:FF:000503">
    <property type="entry name" value="Cullin-1"/>
    <property type="match status" value="1"/>
</dbReference>
<feature type="domain" description="Cullin family profile" evidence="6">
    <location>
        <begin position="417"/>
        <end position="647"/>
    </location>
</feature>
<comment type="caution">
    <text evidence="7">The sequence shown here is derived from an EMBL/GenBank/DDBJ whole genome shotgun (WGS) entry which is preliminary data.</text>
</comment>
<comment type="similarity">
    <text evidence="1 4 5">Belongs to the cullin family.</text>
</comment>
<evidence type="ECO:0000256" key="4">
    <source>
        <dbReference type="PROSITE-ProRule" id="PRU00330"/>
    </source>
</evidence>
<dbReference type="SMART" id="SM00884">
    <property type="entry name" value="Cullin_Nedd8"/>
    <property type="match status" value="1"/>
</dbReference>
<dbReference type="Gene3D" id="1.10.10.10">
    <property type="entry name" value="Winged helix-like DNA-binding domain superfamily/Winged helix DNA-binding domain"/>
    <property type="match status" value="1"/>
</dbReference>
<dbReference type="InterPro" id="IPR036317">
    <property type="entry name" value="Cullin_homology_sf"/>
</dbReference>
<dbReference type="OrthoDB" id="27073at2759"/>
<dbReference type="Gene3D" id="1.20.1310.10">
    <property type="entry name" value="Cullin Repeats"/>
    <property type="match status" value="4"/>
</dbReference>
<keyword evidence="8" id="KW-1185">Reference proteome</keyword>
<dbReference type="GO" id="GO:0009867">
    <property type="term" value="P:jasmonic acid mediated signaling pathway"/>
    <property type="evidence" value="ECO:0007669"/>
    <property type="project" value="UniProtKB-ARBA"/>
</dbReference>
<reference evidence="7 8" key="1">
    <citation type="journal article" date="2019" name="Sci. Rep.">
        <title>A high-quality genome of Eragrostis curvula grass provides insights into Poaceae evolution and supports new strategies to enhance forage quality.</title>
        <authorList>
            <person name="Carballo J."/>
            <person name="Santos B.A.C.M."/>
            <person name="Zappacosta D."/>
            <person name="Garbus I."/>
            <person name="Selva J.P."/>
            <person name="Gallo C.A."/>
            <person name="Diaz A."/>
            <person name="Albertini E."/>
            <person name="Caccamo M."/>
            <person name="Echenique V."/>
        </authorList>
    </citation>
    <scope>NUCLEOTIDE SEQUENCE [LARGE SCALE GENOMIC DNA]</scope>
    <source>
        <strain evidence="8">cv. Victoria</strain>
        <tissue evidence="7">Leaf</tissue>
    </source>
</reference>
<evidence type="ECO:0000256" key="3">
    <source>
        <dbReference type="ARBA" id="ARBA00022843"/>
    </source>
</evidence>
<dbReference type="SUPFAM" id="SSF74788">
    <property type="entry name" value="Cullin repeat-like"/>
    <property type="match status" value="1"/>
</dbReference>
<dbReference type="SUPFAM" id="SSF75632">
    <property type="entry name" value="Cullin homology domain"/>
    <property type="match status" value="1"/>
</dbReference>
<dbReference type="PANTHER" id="PTHR11932">
    <property type="entry name" value="CULLIN"/>
    <property type="match status" value="1"/>
</dbReference>
<dbReference type="AlphaFoldDB" id="A0A5J9UCH2"/>
<accession>A0A5J9UCH2</accession>
<dbReference type="InterPro" id="IPR016158">
    <property type="entry name" value="Cullin_homology"/>
</dbReference>
<dbReference type="PROSITE" id="PS50069">
    <property type="entry name" value="CULLIN_2"/>
    <property type="match status" value="1"/>
</dbReference>
<evidence type="ECO:0000313" key="7">
    <source>
        <dbReference type="EMBL" id="TVU20870.1"/>
    </source>
</evidence>
<dbReference type="InterPro" id="IPR036390">
    <property type="entry name" value="WH_DNA-bd_sf"/>
</dbReference>
<dbReference type="InterPro" id="IPR059120">
    <property type="entry name" value="Cullin-like_AB"/>
</dbReference>
<dbReference type="GO" id="GO:0031625">
    <property type="term" value="F:ubiquitin protein ligase binding"/>
    <property type="evidence" value="ECO:0007669"/>
    <property type="project" value="InterPro"/>
</dbReference>
<dbReference type="SMART" id="SM00182">
    <property type="entry name" value="CULLIN"/>
    <property type="match status" value="1"/>
</dbReference>
<evidence type="ECO:0000256" key="2">
    <source>
        <dbReference type="ARBA" id="ARBA00022786"/>
    </source>
</evidence>
<dbReference type="FunFam" id="1.20.1310.10:FF:000001">
    <property type="entry name" value="Cullin 3"/>
    <property type="match status" value="1"/>
</dbReference>
<dbReference type="PROSITE" id="PS01256">
    <property type="entry name" value="CULLIN_1"/>
    <property type="match status" value="1"/>
</dbReference>
<dbReference type="Pfam" id="PF26557">
    <property type="entry name" value="Cullin_AB"/>
    <property type="match status" value="1"/>
</dbReference>
<dbReference type="Gramene" id="TVU20870">
    <property type="protein sequence ID" value="TVU20870"/>
    <property type="gene ID" value="EJB05_30471"/>
</dbReference>
<dbReference type="InterPro" id="IPR001373">
    <property type="entry name" value="Cullin_N"/>
</dbReference>
<keyword evidence="3" id="KW-0832">Ubl conjugation</keyword>
<dbReference type="SUPFAM" id="SSF46785">
    <property type="entry name" value="Winged helix' DNA-binding domain"/>
    <property type="match status" value="1"/>
</dbReference>
<sequence>MARKQHGQSAAAAAAARSVNAADADAAGQHHGRKIIELEEGWKEMVEGFKKLERILSAEEGIGFTSFEYMHLYTTIYNMCTQKTPFDYSKQLYDRYQEKLEKYINDTVMPSMKEKHGEFLLRELDQRWKDHKIMVRWLSRFFHYLDRYFISRKSLTPLKEKGWNCFRDLVFMEPKTTVTTIVTRMIDEEREGQIIDRTLLKNVRDIYIELGNGDLTPYEEDFVVAFLKSTADYYSKKAQTWILEDTCPEYMIKAEEYLQKEKERVEHYLHSSTESKLLEVAQRELLTNHVDQILTKENSGCKVLLRDDKVEDLSRMYRLFNRIKPVGLTPVSKFFKQHVTEEGLYLVQQAIDAAISKKNEKKDVVSALELDFVRKMLELHDKYYAYVIGCFQDDTLFHKAHKEAFEVICNKDVAGCTSAELLASYCDSILRKGGIEKLSDESIEENLEKVVKLLTYLSDKDLFVEFHRKKLGRRLLFDKGGNEEHERSMLSKLKQYFGGQFTSKMEGMLTDITKSREQQVKYEGYIAGLPGSNPGVDLNVTVLTTGYWPTYKTSEINLPSEMVHCVEAYKDFHNDEWKNRKLNWIYSLGNCNVLGLFEPKKIELIVTTYQAALLLLFNDSDRLSYSEIVTQLKLTDDDTVRVLHSLSCAKYKILNKEPSNRTISPSDVFEFNSKFTDKMRRIKVQLPPSDEKKKVIDDVNKDRRFAIDASLVRIMKSRKVSTHQNLVAECVEQLSRMFKPDIKMIKRRIEDLITREYLERDQDAVNSYRYLA</sequence>
<dbReference type="InterPro" id="IPR045093">
    <property type="entry name" value="Cullin"/>
</dbReference>
<dbReference type="Pfam" id="PF00888">
    <property type="entry name" value="Cullin"/>
    <property type="match status" value="1"/>
</dbReference>
<dbReference type="InterPro" id="IPR019559">
    <property type="entry name" value="Cullin_neddylation_domain"/>
</dbReference>
<dbReference type="FunFam" id="1.20.1310.10:FF:000013">
    <property type="entry name" value="Cullin-1 like"/>
    <property type="match status" value="1"/>
</dbReference>
<dbReference type="Gene3D" id="3.30.230.130">
    <property type="entry name" value="Cullin, Chain C, Domain 2"/>
    <property type="match status" value="1"/>
</dbReference>
<evidence type="ECO:0000256" key="5">
    <source>
        <dbReference type="RuleBase" id="RU003829"/>
    </source>
</evidence>
<protein>
    <recommendedName>
        <fullName evidence="6">Cullin family profile domain-containing protein</fullName>
    </recommendedName>
</protein>
<dbReference type="FunFam" id="1.20.1310.10:FF:000021">
    <property type="entry name" value="Cullin-1, putative"/>
    <property type="match status" value="1"/>
</dbReference>
<evidence type="ECO:0000259" key="6">
    <source>
        <dbReference type="PROSITE" id="PS50069"/>
    </source>
</evidence>
<name>A0A5J9UCH2_9POAL</name>
<dbReference type="EMBL" id="RWGY01000026">
    <property type="protein sequence ID" value="TVU20870.1"/>
    <property type="molecule type" value="Genomic_DNA"/>
</dbReference>
<keyword evidence="2" id="KW-0833">Ubl conjugation pathway</keyword>